<dbReference type="InterPro" id="IPR023473">
    <property type="entry name" value="AMMECR1"/>
</dbReference>
<dbReference type="InterPro" id="IPR002733">
    <property type="entry name" value="AMMECR1_domain"/>
</dbReference>
<dbReference type="PROSITE" id="PS51112">
    <property type="entry name" value="AMMECR1"/>
    <property type="match status" value="1"/>
</dbReference>
<name>A0A2H9TCG2_9ZZZZ</name>
<protein>
    <recommendedName>
        <fullName evidence="1">AMMECR1 domain-containing protein</fullName>
    </recommendedName>
</protein>
<dbReference type="EMBL" id="NSIT01000002">
    <property type="protein sequence ID" value="PJE80942.1"/>
    <property type="molecule type" value="Genomic_DNA"/>
</dbReference>
<dbReference type="PANTHER" id="PTHR13016:SF0">
    <property type="entry name" value="AMME SYNDROME CANDIDATE GENE 1 PROTEIN"/>
    <property type="match status" value="1"/>
</dbReference>
<organism evidence="2">
    <name type="scientific">invertebrate metagenome</name>
    <dbReference type="NCBI Taxonomy" id="1711999"/>
    <lineage>
        <taxon>unclassified sequences</taxon>
        <taxon>metagenomes</taxon>
        <taxon>organismal metagenomes</taxon>
    </lineage>
</organism>
<dbReference type="SUPFAM" id="SSF143447">
    <property type="entry name" value="AMMECR1-like"/>
    <property type="match status" value="1"/>
</dbReference>
<comment type="caution">
    <text evidence="2">The sequence shown here is derived from an EMBL/GenBank/DDBJ whole genome shotgun (WGS) entry which is preliminary data.</text>
</comment>
<proteinExistence type="predicted"/>
<evidence type="ECO:0000259" key="1">
    <source>
        <dbReference type="PROSITE" id="PS51112"/>
    </source>
</evidence>
<dbReference type="InterPro" id="IPR036071">
    <property type="entry name" value="AMMECR1_dom_sf"/>
</dbReference>
<accession>A0A2H9TCG2</accession>
<sequence>MHKKTTGTILMPNQQKQLLLQARNSIAYGLRHSHPPDINPNDWQDTFQQHQATFVTLEKQQQLRGCIGSLLPRQALIADITHNAFASAFHDPRFPAVSTDELPELIIKISVLGAITPIAAKSEHHLIQQLLPRTDGVIIKNATYHGTFLPQVWDQLPDPTQFLLHLKRKAGIQDNQWPDDMQCFRYHCQTFCDGNPLLE</sequence>
<dbReference type="NCBIfam" id="TIGR04335">
    <property type="entry name" value="AmmeMemoSam_A"/>
    <property type="match status" value="1"/>
</dbReference>
<dbReference type="NCBIfam" id="TIGR00296">
    <property type="entry name" value="TIGR00296 family protein"/>
    <property type="match status" value="1"/>
</dbReference>
<feature type="domain" description="AMMECR1" evidence="1">
    <location>
        <begin position="5"/>
        <end position="199"/>
    </location>
</feature>
<reference evidence="2" key="1">
    <citation type="journal article" date="2017" name="Appl. Environ. Microbiol.">
        <title>Molecular characterization of an Endozoicomonas-like organism causing infection in king scallop Pecten maximus L.</title>
        <authorList>
            <person name="Cano I."/>
            <person name="van Aerle R."/>
            <person name="Ross S."/>
            <person name="Verner-Jeffreys D.W."/>
            <person name="Paley R.K."/>
            <person name="Rimmer G."/>
            <person name="Ryder D."/>
            <person name="Hooper P."/>
            <person name="Stone D."/>
            <person name="Feist S.W."/>
        </authorList>
    </citation>
    <scope>NUCLEOTIDE SEQUENCE</scope>
</reference>
<dbReference type="InterPro" id="IPR027623">
    <property type="entry name" value="AmmeMemoSam_A"/>
</dbReference>
<dbReference type="Gene3D" id="3.30.1490.150">
    <property type="entry name" value="Hypothetical protein ph0010, domain 2"/>
    <property type="match status" value="1"/>
</dbReference>
<dbReference type="AlphaFoldDB" id="A0A2H9TCG2"/>
<dbReference type="InterPro" id="IPR027485">
    <property type="entry name" value="AMMECR1_N"/>
</dbReference>
<dbReference type="Pfam" id="PF01871">
    <property type="entry name" value="AMMECR1"/>
    <property type="match status" value="1"/>
</dbReference>
<gene>
    <name evidence="2" type="ORF">CI610_00100</name>
</gene>
<dbReference type="PANTHER" id="PTHR13016">
    <property type="entry name" value="AMMECR1 HOMOLOG"/>
    <property type="match status" value="1"/>
</dbReference>
<evidence type="ECO:0000313" key="2">
    <source>
        <dbReference type="EMBL" id="PJE80942.1"/>
    </source>
</evidence>
<dbReference type="Gene3D" id="3.30.700.20">
    <property type="entry name" value="Hypothetical protein ph0010, domain 1"/>
    <property type="match status" value="1"/>
</dbReference>